<keyword evidence="3" id="KW-0238">DNA-binding</keyword>
<keyword evidence="4" id="KW-0804">Transcription</keyword>
<dbReference type="InterPro" id="IPR000847">
    <property type="entry name" value="LysR_HTH_N"/>
</dbReference>
<dbReference type="Pfam" id="PF03466">
    <property type="entry name" value="LysR_substrate"/>
    <property type="match status" value="1"/>
</dbReference>
<evidence type="ECO:0000256" key="4">
    <source>
        <dbReference type="ARBA" id="ARBA00023163"/>
    </source>
</evidence>
<comment type="similarity">
    <text evidence="1">Belongs to the LysR transcriptional regulatory family.</text>
</comment>
<gene>
    <name evidence="6" type="primary">ampR_1</name>
    <name evidence="6" type="ORF">ROA7450_00169</name>
</gene>
<dbReference type="PANTHER" id="PTHR30537:SF26">
    <property type="entry name" value="GLYCINE CLEAVAGE SYSTEM TRANSCRIPTIONAL ACTIVATOR"/>
    <property type="match status" value="1"/>
</dbReference>
<evidence type="ECO:0000313" key="7">
    <source>
        <dbReference type="Proteomes" id="UP000193061"/>
    </source>
</evidence>
<dbReference type="SUPFAM" id="SSF46785">
    <property type="entry name" value="Winged helix' DNA-binding domain"/>
    <property type="match status" value="1"/>
</dbReference>
<dbReference type="SUPFAM" id="SSF53850">
    <property type="entry name" value="Periplasmic binding protein-like II"/>
    <property type="match status" value="1"/>
</dbReference>
<dbReference type="GO" id="GO:0043565">
    <property type="term" value="F:sequence-specific DNA binding"/>
    <property type="evidence" value="ECO:0007669"/>
    <property type="project" value="TreeGrafter"/>
</dbReference>
<evidence type="ECO:0000256" key="2">
    <source>
        <dbReference type="ARBA" id="ARBA00023015"/>
    </source>
</evidence>
<dbReference type="PRINTS" id="PR00039">
    <property type="entry name" value="HTHLYSR"/>
</dbReference>
<keyword evidence="7" id="KW-1185">Reference proteome</keyword>
<dbReference type="Proteomes" id="UP000193061">
    <property type="component" value="Unassembled WGS sequence"/>
</dbReference>
<dbReference type="RefSeq" id="WP_085803721.1">
    <property type="nucleotide sequence ID" value="NZ_FWFX01000001.1"/>
</dbReference>
<proteinExistence type="inferred from homology"/>
<evidence type="ECO:0000256" key="3">
    <source>
        <dbReference type="ARBA" id="ARBA00023125"/>
    </source>
</evidence>
<dbReference type="Pfam" id="PF00126">
    <property type="entry name" value="HTH_1"/>
    <property type="match status" value="1"/>
</dbReference>
<name>A0A1X6Y9V3_9RHOB</name>
<keyword evidence="2" id="KW-0805">Transcription regulation</keyword>
<evidence type="ECO:0000259" key="5">
    <source>
        <dbReference type="PROSITE" id="PS50931"/>
    </source>
</evidence>
<accession>A0A1X6Y9V3</accession>
<dbReference type="InterPro" id="IPR036388">
    <property type="entry name" value="WH-like_DNA-bd_sf"/>
</dbReference>
<dbReference type="InterPro" id="IPR005119">
    <property type="entry name" value="LysR_subst-bd"/>
</dbReference>
<dbReference type="EMBL" id="FWFX01000001">
    <property type="protein sequence ID" value="SLN13180.1"/>
    <property type="molecule type" value="Genomic_DNA"/>
</dbReference>
<dbReference type="Gene3D" id="1.10.10.10">
    <property type="entry name" value="Winged helix-like DNA-binding domain superfamily/Winged helix DNA-binding domain"/>
    <property type="match status" value="1"/>
</dbReference>
<dbReference type="GO" id="GO:0003700">
    <property type="term" value="F:DNA-binding transcription factor activity"/>
    <property type="evidence" value="ECO:0007669"/>
    <property type="project" value="InterPro"/>
</dbReference>
<protein>
    <submittedName>
        <fullName evidence="6">HTH-type transcriptional activator AmpR</fullName>
    </submittedName>
</protein>
<dbReference type="Gene3D" id="3.40.190.10">
    <property type="entry name" value="Periplasmic binding protein-like II"/>
    <property type="match status" value="2"/>
</dbReference>
<dbReference type="InterPro" id="IPR058163">
    <property type="entry name" value="LysR-type_TF_proteobact-type"/>
</dbReference>
<organism evidence="6 7">
    <name type="scientific">Roseovarius albus</name>
    <dbReference type="NCBI Taxonomy" id="1247867"/>
    <lineage>
        <taxon>Bacteria</taxon>
        <taxon>Pseudomonadati</taxon>
        <taxon>Pseudomonadota</taxon>
        <taxon>Alphaproteobacteria</taxon>
        <taxon>Rhodobacterales</taxon>
        <taxon>Roseobacteraceae</taxon>
        <taxon>Roseovarius</taxon>
    </lineage>
</organism>
<dbReference type="AlphaFoldDB" id="A0A1X6Y9V3"/>
<dbReference type="FunFam" id="1.10.10.10:FF:000001">
    <property type="entry name" value="LysR family transcriptional regulator"/>
    <property type="match status" value="1"/>
</dbReference>
<dbReference type="GO" id="GO:0006351">
    <property type="term" value="P:DNA-templated transcription"/>
    <property type="evidence" value="ECO:0007669"/>
    <property type="project" value="TreeGrafter"/>
</dbReference>
<dbReference type="PROSITE" id="PS50931">
    <property type="entry name" value="HTH_LYSR"/>
    <property type="match status" value="1"/>
</dbReference>
<evidence type="ECO:0000256" key="1">
    <source>
        <dbReference type="ARBA" id="ARBA00009437"/>
    </source>
</evidence>
<evidence type="ECO:0000313" key="6">
    <source>
        <dbReference type="EMBL" id="SLN13180.1"/>
    </source>
</evidence>
<feature type="domain" description="HTH lysR-type" evidence="5">
    <location>
        <begin position="7"/>
        <end position="64"/>
    </location>
</feature>
<dbReference type="OrthoDB" id="7328368at2"/>
<dbReference type="InterPro" id="IPR036390">
    <property type="entry name" value="WH_DNA-bd_sf"/>
</dbReference>
<reference evidence="6 7" key="1">
    <citation type="submission" date="2017-03" db="EMBL/GenBank/DDBJ databases">
        <authorList>
            <person name="Afonso C.L."/>
            <person name="Miller P.J."/>
            <person name="Scott M.A."/>
            <person name="Spackman E."/>
            <person name="Goraichik I."/>
            <person name="Dimitrov K.M."/>
            <person name="Suarez D.L."/>
            <person name="Swayne D.E."/>
        </authorList>
    </citation>
    <scope>NUCLEOTIDE SEQUENCE [LARGE SCALE GENOMIC DNA]</scope>
    <source>
        <strain evidence="6 7">CECT 7450</strain>
    </source>
</reference>
<dbReference type="PANTHER" id="PTHR30537">
    <property type="entry name" value="HTH-TYPE TRANSCRIPTIONAL REGULATOR"/>
    <property type="match status" value="1"/>
</dbReference>
<sequence length="288" mass="31736">MDWSNIPPLNALRAFAAVAETRSLTKAAEALNVTRPAVSQQIRNLESHLNESLLVRGRRGVILTPRGEALAHSVQAAFADIADAAQQFSISEASRALHVTTTPMFASSFLVPRLAAFRSAHPGIELMLNPTCEFIDPSPGGIDMAIRYGTGDWPGVDCELLFVGCFAVVAATSLIGDREFTEPGQIMDYPLLLELGYKEFADWMTSQGLDVAEHKNVTRMPGNLLLDGLRRGEGIVATVPRFIEQDIKAGHIRVLFTDRETAGYYLLTRPGVQRRPLRTFIRWLKSTM</sequence>